<dbReference type="InterPro" id="IPR001789">
    <property type="entry name" value="Sig_transdc_resp-reg_receiver"/>
</dbReference>
<gene>
    <name evidence="12" type="ORF">DMP08_03740</name>
</gene>
<comment type="catalytic activity">
    <reaction evidence="1">
        <text>ATP + protein L-histidine = ADP + protein N-phospho-L-histidine.</text>
        <dbReference type="EC" id="2.7.13.3"/>
    </reaction>
</comment>
<dbReference type="Gene3D" id="3.30.565.10">
    <property type="entry name" value="Histidine kinase-like ATPase, C-terminal domain"/>
    <property type="match status" value="1"/>
</dbReference>
<dbReference type="InterPro" id="IPR005467">
    <property type="entry name" value="His_kinase_dom"/>
</dbReference>
<feature type="transmembrane region" description="Helical" evidence="9">
    <location>
        <begin position="20"/>
        <end position="40"/>
    </location>
</feature>
<dbReference type="SUPFAM" id="SSF52172">
    <property type="entry name" value="CheY-like"/>
    <property type="match status" value="1"/>
</dbReference>
<keyword evidence="7" id="KW-0902">Two-component regulatory system</keyword>
<dbReference type="Proteomes" id="UP000278632">
    <property type="component" value="Unassembled WGS sequence"/>
</dbReference>
<dbReference type="GO" id="GO:0005886">
    <property type="term" value="C:plasma membrane"/>
    <property type="evidence" value="ECO:0007669"/>
    <property type="project" value="UniProtKB-SubCell"/>
</dbReference>
<feature type="domain" description="Response regulatory" evidence="11">
    <location>
        <begin position="522"/>
        <end position="644"/>
    </location>
</feature>
<protein>
    <recommendedName>
        <fullName evidence="3">histidine kinase</fullName>
        <ecNumber evidence="3">2.7.13.3</ecNumber>
    </recommendedName>
</protein>
<evidence type="ECO:0000313" key="13">
    <source>
        <dbReference type="Proteomes" id="UP000278632"/>
    </source>
</evidence>
<dbReference type="InterPro" id="IPR036097">
    <property type="entry name" value="HisK_dim/P_sf"/>
</dbReference>
<evidence type="ECO:0000256" key="6">
    <source>
        <dbReference type="ARBA" id="ARBA00022777"/>
    </source>
</evidence>
<evidence type="ECO:0000256" key="7">
    <source>
        <dbReference type="ARBA" id="ARBA00023012"/>
    </source>
</evidence>
<dbReference type="OrthoDB" id="3170569at2"/>
<dbReference type="RefSeq" id="WP_123191633.1">
    <property type="nucleotide sequence ID" value="NZ_QICD01000004.1"/>
</dbReference>
<keyword evidence="4 8" id="KW-0597">Phosphoprotein</keyword>
<feature type="modified residue" description="4-aspartylphosphate" evidence="8">
    <location>
        <position position="574"/>
    </location>
</feature>
<evidence type="ECO:0000256" key="5">
    <source>
        <dbReference type="ARBA" id="ARBA00022679"/>
    </source>
</evidence>
<evidence type="ECO:0000256" key="4">
    <source>
        <dbReference type="ARBA" id="ARBA00022553"/>
    </source>
</evidence>
<feature type="transmembrane region" description="Helical" evidence="9">
    <location>
        <begin position="201"/>
        <end position="220"/>
    </location>
</feature>
<dbReference type="GO" id="GO:0000155">
    <property type="term" value="F:phosphorelay sensor kinase activity"/>
    <property type="evidence" value="ECO:0007669"/>
    <property type="project" value="InterPro"/>
</dbReference>
<evidence type="ECO:0000313" key="12">
    <source>
        <dbReference type="EMBL" id="RNL47133.1"/>
    </source>
</evidence>
<organism evidence="12 13">
    <name type="scientific">Paraeggerthella hongkongensis</name>
    <dbReference type="NCBI Taxonomy" id="230658"/>
    <lineage>
        <taxon>Bacteria</taxon>
        <taxon>Bacillati</taxon>
        <taxon>Actinomycetota</taxon>
        <taxon>Coriobacteriia</taxon>
        <taxon>Eggerthellales</taxon>
        <taxon>Eggerthellaceae</taxon>
        <taxon>Paraeggerthella</taxon>
    </lineage>
</organism>
<dbReference type="EMBL" id="QICD01000004">
    <property type="protein sequence ID" value="RNL47133.1"/>
    <property type="molecule type" value="Genomic_DNA"/>
</dbReference>
<dbReference type="Gene3D" id="1.10.287.130">
    <property type="match status" value="1"/>
</dbReference>
<keyword evidence="9" id="KW-0472">Membrane</keyword>
<dbReference type="Pfam" id="PF00072">
    <property type="entry name" value="Response_reg"/>
    <property type="match status" value="1"/>
</dbReference>
<keyword evidence="9" id="KW-0812">Transmembrane</keyword>
<dbReference type="PROSITE" id="PS50109">
    <property type="entry name" value="HIS_KIN"/>
    <property type="match status" value="1"/>
</dbReference>
<dbReference type="FunFam" id="1.10.287.130:FF:000001">
    <property type="entry name" value="Two-component sensor histidine kinase"/>
    <property type="match status" value="1"/>
</dbReference>
<dbReference type="InterPro" id="IPR004358">
    <property type="entry name" value="Sig_transdc_His_kin-like_C"/>
</dbReference>
<keyword evidence="13" id="KW-1185">Reference proteome</keyword>
<evidence type="ECO:0000259" key="10">
    <source>
        <dbReference type="PROSITE" id="PS50109"/>
    </source>
</evidence>
<dbReference type="SUPFAM" id="SSF55874">
    <property type="entry name" value="ATPase domain of HSP90 chaperone/DNA topoisomerase II/histidine kinase"/>
    <property type="match status" value="1"/>
</dbReference>
<keyword evidence="6 12" id="KW-0418">Kinase</keyword>
<dbReference type="InterPro" id="IPR003594">
    <property type="entry name" value="HATPase_dom"/>
</dbReference>
<dbReference type="SUPFAM" id="SSF47384">
    <property type="entry name" value="Homodimeric domain of signal transducing histidine kinase"/>
    <property type="match status" value="1"/>
</dbReference>
<comment type="caution">
    <text evidence="12">The sequence shown here is derived from an EMBL/GenBank/DDBJ whole genome shotgun (WGS) entry which is preliminary data.</text>
</comment>
<dbReference type="CDD" id="cd00082">
    <property type="entry name" value="HisKA"/>
    <property type="match status" value="1"/>
</dbReference>
<evidence type="ECO:0000256" key="3">
    <source>
        <dbReference type="ARBA" id="ARBA00012438"/>
    </source>
</evidence>
<evidence type="ECO:0000259" key="11">
    <source>
        <dbReference type="PROSITE" id="PS50110"/>
    </source>
</evidence>
<accession>A0A3N0BHT4</accession>
<dbReference type="CDD" id="cd17546">
    <property type="entry name" value="REC_hyHK_CKI1_RcsC-like"/>
    <property type="match status" value="1"/>
</dbReference>
<dbReference type="InterPro" id="IPR036890">
    <property type="entry name" value="HATPase_C_sf"/>
</dbReference>
<dbReference type="InterPro" id="IPR011006">
    <property type="entry name" value="CheY-like_superfamily"/>
</dbReference>
<dbReference type="Gene3D" id="3.40.50.2300">
    <property type="match status" value="1"/>
</dbReference>
<dbReference type="InterPro" id="IPR003661">
    <property type="entry name" value="HisK_dim/P_dom"/>
</dbReference>
<comment type="subcellular location">
    <subcellularLocation>
        <location evidence="2">Cell membrane</location>
    </subcellularLocation>
</comment>
<dbReference type="AlphaFoldDB" id="A0A3N0BHT4"/>
<evidence type="ECO:0000256" key="8">
    <source>
        <dbReference type="PROSITE-ProRule" id="PRU00169"/>
    </source>
</evidence>
<dbReference type="SMART" id="SM00388">
    <property type="entry name" value="HisKA"/>
    <property type="match status" value="1"/>
</dbReference>
<sequence>MGKREDRQSKTFDRLLDSSGVFAVVALILVAFLVGFYVVLSMNMNEVDQRTERLKDHPYAVTLAAGRAETYLMSMRTLDDRLGFARTPETVESVRVEFEEIDQQMIKELEQVSDRFVAAPELAVELANRYEEFRLQQQELIDMSLGDASDHDVARFLSDNIDPRINHMLTINTEIIDVASESFDRTYAQIADARKEAIDTATVLLSVFIVALILFIVVIMRKNNQQRALQESLRCALEAAQEANEAKSRFLSNVSHDIRTPLTAIIGLANIASEHEDDRERVGESISKIKLSSHHLLNLVNDVLDMSKIESGQIDLTHAPFNVCSLVEMMVSIVRPQADTKQLSFEAVNCSLGRTMVVGDEMRVSQILVNLLGNAVKYTEPGGHVWFSAARMPFGEVAEELRLSEQDAQKTCVVRFVIEDDGIGMSSDFVERMFDPFEREERPSRLAVEGTGLGMSIVKNLIDVMNGSIKVESAQGRGSKFTVDLPFEMQEEASADDEDLSTAPDDVELPDCDCSADWASVRVLLVEDNDIVGEIAEEFIKSTGASVDRAWDGLEAVETLRSVPENYYDLVFMDIQMPRMDGLEAARTIVEESSCVHRSHPPIIAMTANAYVEDRKRASEAGMDGYAVKPIGKDEIVRLLETHVKPPSAR</sequence>
<feature type="domain" description="Histidine kinase" evidence="10">
    <location>
        <begin position="253"/>
        <end position="489"/>
    </location>
</feature>
<keyword evidence="5" id="KW-0808">Transferase</keyword>
<dbReference type="PANTHER" id="PTHR43047:SF64">
    <property type="entry name" value="HISTIDINE KINASE CONTAINING CHEY-HOMOLOGOUS RECEIVER DOMAIN AND PAS DOMAIN-RELATED"/>
    <property type="match status" value="1"/>
</dbReference>
<dbReference type="EC" id="2.7.13.3" evidence="3"/>
<name>A0A3N0BHT4_9ACTN</name>
<evidence type="ECO:0000256" key="9">
    <source>
        <dbReference type="SAM" id="Phobius"/>
    </source>
</evidence>
<reference evidence="13" key="1">
    <citation type="submission" date="2018-05" db="EMBL/GenBank/DDBJ databases">
        <title>Genome Sequencing of selected type strains of the family Eggerthellaceae.</title>
        <authorList>
            <person name="Danylec N."/>
            <person name="Stoll D.A."/>
            <person name="Doetsch A."/>
            <person name="Huch M."/>
        </authorList>
    </citation>
    <scope>NUCLEOTIDE SEQUENCE [LARGE SCALE GENOMIC DNA]</scope>
    <source>
        <strain evidence="13">DSM 16106</strain>
    </source>
</reference>
<evidence type="ECO:0000256" key="2">
    <source>
        <dbReference type="ARBA" id="ARBA00004236"/>
    </source>
</evidence>
<dbReference type="PRINTS" id="PR00344">
    <property type="entry name" value="BCTRLSENSOR"/>
</dbReference>
<keyword evidence="9" id="KW-1133">Transmembrane helix</keyword>
<proteinExistence type="predicted"/>
<dbReference type="SMART" id="SM00387">
    <property type="entry name" value="HATPase_c"/>
    <property type="match status" value="1"/>
</dbReference>
<dbReference type="PANTHER" id="PTHR43047">
    <property type="entry name" value="TWO-COMPONENT HISTIDINE PROTEIN KINASE"/>
    <property type="match status" value="1"/>
</dbReference>
<dbReference type="Pfam" id="PF00512">
    <property type="entry name" value="HisKA"/>
    <property type="match status" value="1"/>
</dbReference>
<evidence type="ECO:0000256" key="1">
    <source>
        <dbReference type="ARBA" id="ARBA00000085"/>
    </source>
</evidence>
<dbReference type="PROSITE" id="PS50110">
    <property type="entry name" value="RESPONSE_REGULATORY"/>
    <property type="match status" value="1"/>
</dbReference>
<dbReference type="Pfam" id="PF02518">
    <property type="entry name" value="HATPase_c"/>
    <property type="match status" value="1"/>
</dbReference>
<dbReference type="SMART" id="SM00448">
    <property type="entry name" value="REC"/>
    <property type="match status" value="1"/>
</dbReference>